<gene>
    <name evidence="4" type="ORF">KIPB_013770</name>
</gene>
<accession>A0A9K3D8G3</accession>
<evidence type="ECO:0000259" key="3">
    <source>
        <dbReference type="PROSITE" id="PS50003"/>
    </source>
</evidence>
<dbReference type="Proteomes" id="UP000265618">
    <property type="component" value="Unassembled WGS sequence"/>
</dbReference>
<comment type="caution">
    <text evidence="4">The sequence shown here is derived from an EMBL/GenBank/DDBJ whole genome shotgun (WGS) entry which is preliminary data.</text>
</comment>
<dbReference type="EMBL" id="BDIP01006719">
    <property type="protein sequence ID" value="GIQ90826.1"/>
    <property type="molecule type" value="Genomic_DNA"/>
</dbReference>
<dbReference type="SMART" id="SM00233">
    <property type="entry name" value="PH"/>
    <property type="match status" value="1"/>
</dbReference>
<reference evidence="4 5" key="1">
    <citation type="journal article" date="2018" name="PLoS ONE">
        <title>The draft genome of Kipferlia bialata reveals reductive genome evolution in fornicate parasites.</title>
        <authorList>
            <person name="Tanifuji G."/>
            <person name="Takabayashi S."/>
            <person name="Kume K."/>
            <person name="Takagi M."/>
            <person name="Nakayama T."/>
            <person name="Kamikawa R."/>
            <person name="Inagaki Y."/>
            <person name="Hashimoto T."/>
        </authorList>
    </citation>
    <scope>NUCLEOTIDE SEQUENCE [LARGE SCALE GENOMIC DNA]</scope>
    <source>
        <strain evidence="4">NY0173</strain>
    </source>
</reference>
<dbReference type="GO" id="GO:0016020">
    <property type="term" value="C:membrane"/>
    <property type="evidence" value="ECO:0007669"/>
    <property type="project" value="UniProtKB-SubCell"/>
</dbReference>
<comment type="subcellular location">
    <subcellularLocation>
        <location evidence="1">Membrane</location>
    </subcellularLocation>
</comment>
<dbReference type="PANTHER" id="PTHR14309">
    <property type="entry name" value="EXPRESSED PROTEIN"/>
    <property type="match status" value="1"/>
</dbReference>
<protein>
    <recommendedName>
        <fullName evidence="3">PH domain-containing protein</fullName>
    </recommendedName>
</protein>
<evidence type="ECO:0000313" key="4">
    <source>
        <dbReference type="EMBL" id="GIQ90826.1"/>
    </source>
</evidence>
<dbReference type="Gene3D" id="2.30.29.30">
    <property type="entry name" value="Pleckstrin-homology domain (PH domain)/Phosphotyrosine-binding domain (PTB)"/>
    <property type="match status" value="1"/>
</dbReference>
<keyword evidence="2" id="KW-0472">Membrane</keyword>
<feature type="domain" description="PH" evidence="3">
    <location>
        <begin position="7"/>
        <end position="106"/>
    </location>
</feature>
<dbReference type="AlphaFoldDB" id="A0A9K3D8G3"/>
<dbReference type="PROSITE" id="PS50003">
    <property type="entry name" value="PH_DOMAIN"/>
    <property type="match status" value="1"/>
</dbReference>
<dbReference type="GO" id="GO:0045595">
    <property type="term" value="P:regulation of cell differentiation"/>
    <property type="evidence" value="ECO:0007669"/>
    <property type="project" value="TreeGrafter"/>
</dbReference>
<dbReference type="SUPFAM" id="SSF50729">
    <property type="entry name" value="PH domain-like"/>
    <property type="match status" value="1"/>
</dbReference>
<sequence length="114" mass="12943">MSGGSPTIICRGYLNKQGAFNKAFQKRFFVLLSNGELRYFERAKSARAKGVIKMHDAVSVQLTERKQRGKLRTDAIEISMRGTRRVFVLTGDDIHLWFTNLKSSIEGLFESGTR</sequence>
<dbReference type="InterPro" id="IPR039680">
    <property type="entry name" value="PLEKHB1/2"/>
</dbReference>
<dbReference type="InterPro" id="IPR001849">
    <property type="entry name" value="PH_domain"/>
</dbReference>
<dbReference type="Pfam" id="PF00169">
    <property type="entry name" value="PH"/>
    <property type="match status" value="1"/>
</dbReference>
<dbReference type="OrthoDB" id="430364at2759"/>
<evidence type="ECO:0000256" key="2">
    <source>
        <dbReference type="ARBA" id="ARBA00023136"/>
    </source>
</evidence>
<organism evidence="4 5">
    <name type="scientific">Kipferlia bialata</name>
    <dbReference type="NCBI Taxonomy" id="797122"/>
    <lineage>
        <taxon>Eukaryota</taxon>
        <taxon>Metamonada</taxon>
        <taxon>Carpediemonas-like organisms</taxon>
        <taxon>Kipferlia</taxon>
    </lineage>
</organism>
<dbReference type="InterPro" id="IPR011993">
    <property type="entry name" value="PH-like_dom_sf"/>
</dbReference>
<proteinExistence type="predicted"/>
<keyword evidence="5" id="KW-1185">Reference proteome</keyword>
<dbReference type="PANTHER" id="PTHR14309:SF10">
    <property type="entry name" value="PH DOMAIN-CONTAINING PROTEIN"/>
    <property type="match status" value="1"/>
</dbReference>
<name>A0A9K3D8G3_9EUKA</name>
<evidence type="ECO:0000256" key="1">
    <source>
        <dbReference type="ARBA" id="ARBA00004370"/>
    </source>
</evidence>
<evidence type="ECO:0000313" key="5">
    <source>
        <dbReference type="Proteomes" id="UP000265618"/>
    </source>
</evidence>